<accession>X0W9T0</accession>
<dbReference type="AlphaFoldDB" id="X0W9T0"/>
<comment type="caution">
    <text evidence="1">The sequence shown here is derived from an EMBL/GenBank/DDBJ whole genome shotgun (WGS) entry which is preliminary data.</text>
</comment>
<organism evidence="1">
    <name type="scientific">marine sediment metagenome</name>
    <dbReference type="NCBI Taxonomy" id="412755"/>
    <lineage>
        <taxon>unclassified sequences</taxon>
        <taxon>metagenomes</taxon>
        <taxon>ecological metagenomes</taxon>
    </lineage>
</organism>
<feature type="non-terminal residue" evidence="1">
    <location>
        <position position="1"/>
    </location>
</feature>
<proteinExistence type="predicted"/>
<sequence>DPTLVDIPGRHVSKFQFPAPYDLDGNCANWEKRKAEIEDKVLDLWFSRLRGMSRSDIIAMSSESPVDVERRIPCMVKGAIKHGDYNALQMGFYRPDESCSCSKTPVHGLYLCGASMYPGGMVTGGPGYIASNVIADDMSVKKWWKVPAFIERYVEQYIKD</sequence>
<reference evidence="1" key="1">
    <citation type="journal article" date="2014" name="Front. Microbiol.">
        <title>High frequency of phylogenetically diverse reductive dehalogenase-homologous genes in deep subseafloor sedimentary metagenomes.</title>
        <authorList>
            <person name="Kawai M."/>
            <person name="Futagami T."/>
            <person name="Toyoda A."/>
            <person name="Takaki Y."/>
            <person name="Nishi S."/>
            <person name="Hori S."/>
            <person name="Arai W."/>
            <person name="Tsubouchi T."/>
            <person name="Morono Y."/>
            <person name="Uchiyama I."/>
            <person name="Ito T."/>
            <person name="Fujiyama A."/>
            <person name="Inagaki F."/>
            <person name="Takami H."/>
        </authorList>
    </citation>
    <scope>NUCLEOTIDE SEQUENCE</scope>
    <source>
        <strain evidence="1">Expedition CK06-06</strain>
    </source>
</reference>
<dbReference type="PANTHER" id="PTHR10668">
    <property type="entry name" value="PHYTOENE DEHYDROGENASE"/>
    <property type="match status" value="1"/>
</dbReference>
<dbReference type="EMBL" id="BARS01024565">
    <property type="protein sequence ID" value="GAG09401.1"/>
    <property type="molecule type" value="Genomic_DNA"/>
</dbReference>
<evidence type="ECO:0008006" key="2">
    <source>
        <dbReference type="Google" id="ProtNLM"/>
    </source>
</evidence>
<protein>
    <recommendedName>
        <fullName evidence="2">Amine oxidase domain-containing protein</fullName>
    </recommendedName>
</protein>
<dbReference type="PANTHER" id="PTHR10668:SF103">
    <property type="entry name" value="PYRIDINE NUCLEOTIDE-DISULFIDE OXIDOREDUCTASE DOMAIN-CONTAINING PROTEIN 2"/>
    <property type="match status" value="1"/>
</dbReference>
<evidence type="ECO:0000313" key="1">
    <source>
        <dbReference type="EMBL" id="GAG09401.1"/>
    </source>
</evidence>
<gene>
    <name evidence="1" type="ORF">S01H1_38989</name>
</gene>
<name>X0W9T0_9ZZZZ</name>